<reference evidence="1" key="1">
    <citation type="submission" date="2014-11" db="EMBL/GenBank/DDBJ databases">
        <authorList>
            <person name="Amaro Gonzalez C."/>
        </authorList>
    </citation>
    <scope>NUCLEOTIDE SEQUENCE</scope>
</reference>
<proteinExistence type="predicted"/>
<sequence length="57" mass="6557">MENHANQNEIRVKMSHTTAIIYSLQSDFLIPFSEVFRPDRYFTGKDSVGNPLRGRDG</sequence>
<accession>A0A0E9QDI3</accession>
<reference evidence="1" key="2">
    <citation type="journal article" date="2015" name="Fish Shellfish Immunol.">
        <title>Early steps in the European eel (Anguilla anguilla)-Vibrio vulnificus interaction in the gills: Role of the RtxA13 toxin.</title>
        <authorList>
            <person name="Callol A."/>
            <person name="Pajuelo D."/>
            <person name="Ebbesson L."/>
            <person name="Teles M."/>
            <person name="MacKenzie S."/>
            <person name="Amaro C."/>
        </authorList>
    </citation>
    <scope>NUCLEOTIDE SEQUENCE</scope>
</reference>
<dbReference type="AlphaFoldDB" id="A0A0E9QDI3"/>
<evidence type="ECO:0000313" key="1">
    <source>
        <dbReference type="EMBL" id="JAH14380.1"/>
    </source>
</evidence>
<protein>
    <submittedName>
        <fullName evidence="1">Uncharacterized protein</fullName>
    </submittedName>
</protein>
<name>A0A0E9QDI3_ANGAN</name>
<organism evidence="1">
    <name type="scientific">Anguilla anguilla</name>
    <name type="common">European freshwater eel</name>
    <name type="synonym">Muraena anguilla</name>
    <dbReference type="NCBI Taxonomy" id="7936"/>
    <lineage>
        <taxon>Eukaryota</taxon>
        <taxon>Metazoa</taxon>
        <taxon>Chordata</taxon>
        <taxon>Craniata</taxon>
        <taxon>Vertebrata</taxon>
        <taxon>Euteleostomi</taxon>
        <taxon>Actinopterygii</taxon>
        <taxon>Neopterygii</taxon>
        <taxon>Teleostei</taxon>
        <taxon>Anguilliformes</taxon>
        <taxon>Anguillidae</taxon>
        <taxon>Anguilla</taxon>
    </lineage>
</organism>
<dbReference type="EMBL" id="GBXM01094197">
    <property type="protein sequence ID" value="JAH14380.1"/>
    <property type="molecule type" value="Transcribed_RNA"/>
</dbReference>